<evidence type="ECO:0000256" key="4">
    <source>
        <dbReference type="PROSITE-ProRule" id="PRU00335"/>
    </source>
</evidence>
<evidence type="ECO:0000313" key="6">
    <source>
        <dbReference type="EMBL" id="EAR10812.1"/>
    </source>
</evidence>
<dbReference type="GO" id="GO:0003677">
    <property type="term" value="F:DNA binding"/>
    <property type="evidence" value="ECO:0007669"/>
    <property type="project" value="UniProtKB-UniRule"/>
</dbReference>
<keyword evidence="7" id="KW-1185">Reference proteome</keyword>
<evidence type="ECO:0000256" key="2">
    <source>
        <dbReference type="ARBA" id="ARBA00023125"/>
    </source>
</evidence>
<keyword evidence="1" id="KW-0805">Transcription regulation</keyword>
<dbReference type="PRINTS" id="PR00455">
    <property type="entry name" value="HTHTETR"/>
</dbReference>
<dbReference type="PANTHER" id="PTHR47506">
    <property type="entry name" value="TRANSCRIPTIONAL REGULATORY PROTEIN"/>
    <property type="match status" value="1"/>
</dbReference>
<dbReference type="Proteomes" id="UP000005953">
    <property type="component" value="Unassembled WGS sequence"/>
</dbReference>
<feature type="domain" description="HTH tetR-type" evidence="5">
    <location>
        <begin position="40"/>
        <end position="100"/>
    </location>
</feature>
<dbReference type="AlphaFoldDB" id="A4BA56"/>
<sequence length="235" mass="26860">MATDERGWHFIDGRSKIAIMTENITPPRRGRPPKRRAGTDDTRALLIRSGLELLTEQGFVASGLDPILKRVGVPKGSFYYYFDSKEAFGLEVLAAYDRYFAAKLDKHLSSDTLPPLQRLQAFVEDAKQGMIRHDFRRGCLVGNLEQEVAYLPERFRPRLLSIYQHWQSKVAACLVASQQTGDVTPTMNCNELAEQFWIGWEGAINRSRLIRDTQPLDRFLNHFIQLISPTHQTPV</sequence>
<dbReference type="Pfam" id="PF00440">
    <property type="entry name" value="TetR_N"/>
    <property type="match status" value="1"/>
</dbReference>
<proteinExistence type="predicted"/>
<feature type="DNA-binding region" description="H-T-H motif" evidence="4">
    <location>
        <begin position="63"/>
        <end position="82"/>
    </location>
</feature>
<dbReference type="SUPFAM" id="SSF48498">
    <property type="entry name" value="Tetracyclin repressor-like, C-terminal domain"/>
    <property type="match status" value="1"/>
</dbReference>
<evidence type="ECO:0000313" key="7">
    <source>
        <dbReference type="Proteomes" id="UP000005953"/>
    </source>
</evidence>
<dbReference type="SUPFAM" id="SSF46689">
    <property type="entry name" value="Homeodomain-like"/>
    <property type="match status" value="1"/>
</dbReference>
<dbReference type="Gene3D" id="1.10.357.10">
    <property type="entry name" value="Tetracycline Repressor, domain 2"/>
    <property type="match status" value="1"/>
</dbReference>
<dbReference type="Pfam" id="PF16925">
    <property type="entry name" value="TetR_C_13"/>
    <property type="match status" value="1"/>
</dbReference>
<dbReference type="STRING" id="314283.MED297_09891"/>
<evidence type="ECO:0000259" key="5">
    <source>
        <dbReference type="PROSITE" id="PS50977"/>
    </source>
</evidence>
<keyword evidence="2 4" id="KW-0238">DNA-binding</keyword>
<dbReference type="InterPro" id="IPR011075">
    <property type="entry name" value="TetR_C"/>
</dbReference>
<dbReference type="EMBL" id="AAOE01000002">
    <property type="protein sequence ID" value="EAR10812.1"/>
    <property type="molecule type" value="Genomic_DNA"/>
</dbReference>
<dbReference type="InterPro" id="IPR009057">
    <property type="entry name" value="Homeodomain-like_sf"/>
</dbReference>
<evidence type="ECO:0000256" key="1">
    <source>
        <dbReference type="ARBA" id="ARBA00023015"/>
    </source>
</evidence>
<accession>A4BA56</accession>
<keyword evidence="3" id="KW-0804">Transcription</keyword>
<protein>
    <submittedName>
        <fullName evidence="6">Regulatory protein, TetR</fullName>
    </submittedName>
</protein>
<organism evidence="6 7">
    <name type="scientific">Reinekea blandensis MED297</name>
    <dbReference type="NCBI Taxonomy" id="314283"/>
    <lineage>
        <taxon>Bacteria</taxon>
        <taxon>Pseudomonadati</taxon>
        <taxon>Pseudomonadota</taxon>
        <taxon>Gammaproteobacteria</taxon>
        <taxon>Oceanospirillales</taxon>
        <taxon>Saccharospirillaceae</taxon>
        <taxon>Reinekea</taxon>
    </lineage>
</organism>
<name>A4BA56_9GAMM</name>
<gene>
    <name evidence="6" type="ORF">MED297_09891</name>
</gene>
<dbReference type="HOGENOM" id="CLU_069356_28_1_6"/>
<dbReference type="PROSITE" id="PS50977">
    <property type="entry name" value="HTH_TETR_2"/>
    <property type="match status" value="1"/>
</dbReference>
<dbReference type="PANTHER" id="PTHR47506:SF6">
    <property type="entry name" value="HTH-TYPE TRANSCRIPTIONAL REPRESSOR NEMR"/>
    <property type="match status" value="1"/>
</dbReference>
<evidence type="ECO:0000256" key="3">
    <source>
        <dbReference type="ARBA" id="ARBA00023163"/>
    </source>
</evidence>
<dbReference type="InterPro" id="IPR001647">
    <property type="entry name" value="HTH_TetR"/>
</dbReference>
<comment type="caution">
    <text evidence="6">The sequence shown here is derived from an EMBL/GenBank/DDBJ whole genome shotgun (WGS) entry which is preliminary data.</text>
</comment>
<dbReference type="InterPro" id="IPR036271">
    <property type="entry name" value="Tet_transcr_reg_TetR-rel_C_sf"/>
</dbReference>
<reference evidence="6 7" key="1">
    <citation type="submission" date="2006-02" db="EMBL/GenBank/DDBJ databases">
        <authorList>
            <person name="Pinhassi J."/>
            <person name="Pedros-Alio C."/>
            <person name="Ferriera S."/>
            <person name="Johnson J."/>
            <person name="Kravitz S."/>
            <person name="Halpern A."/>
            <person name="Remington K."/>
            <person name="Beeson K."/>
            <person name="Tran B."/>
            <person name="Rogers Y.-H."/>
            <person name="Friedman R."/>
            <person name="Venter J.C."/>
        </authorList>
    </citation>
    <scope>NUCLEOTIDE SEQUENCE [LARGE SCALE GENOMIC DNA]</scope>
    <source>
        <strain evidence="6 7">MED297</strain>
    </source>
</reference>